<accession>A0A0A8J5A8</accession>
<keyword evidence="2" id="KW-0808">Transferase</keyword>
<dbReference type="SUPFAM" id="SSF51161">
    <property type="entry name" value="Trimeric LpxA-like enzymes"/>
    <property type="match status" value="1"/>
</dbReference>
<dbReference type="EMBL" id="AB812031">
    <property type="protein sequence ID" value="BAQ01217.1"/>
    <property type="molecule type" value="Genomic_DNA"/>
</dbReference>
<organism evidence="2">
    <name type="scientific">Escherichia coli</name>
    <dbReference type="NCBI Taxonomy" id="562"/>
    <lineage>
        <taxon>Bacteria</taxon>
        <taxon>Pseudomonadati</taxon>
        <taxon>Pseudomonadota</taxon>
        <taxon>Gammaproteobacteria</taxon>
        <taxon>Enterobacterales</taxon>
        <taxon>Enterobacteriaceae</taxon>
        <taxon>Escherichia</taxon>
    </lineage>
</organism>
<dbReference type="RefSeq" id="WP_021533036.1">
    <property type="nucleotide sequence ID" value="NZ_AP028094.1"/>
</dbReference>
<evidence type="ECO:0000256" key="1">
    <source>
        <dbReference type="SAM" id="Phobius"/>
    </source>
</evidence>
<evidence type="ECO:0000313" key="2">
    <source>
        <dbReference type="EMBL" id="BAQ01217.1"/>
    </source>
</evidence>
<dbReference type="Gene3D" id="2.160.10.10">
    <property type="entry name" value="Hexapeptide repeat proteins"/>
    <property type="match status" value="1"/>
</dbReference>
<sequence length="189" mass="21178">MKKYILAFVKYVFSPVCFFMYFLYVIKIINYKTSTQILAFVPGTIGLLIRQFYYELTLTSCGKNLRVFWGAYIVYPDVMIGDNCTIEEFCIISKCRLGNDVILAARVSIMSGSKHHDINDITKTFGESKAEYRTIHLGNNLWIGTHAVIMNDIGDHTAVGAGSVVTRAIPEMVVAAGVPARIIKHRGKL</sequence>
<dbReference type="InterPro" id="IPR051159">
    <property type="entry name" value="Hexapeptide_acetyltransf"/>
</dbReference>
<feature type="transmembrane region" description="Helical" evidence="1">
    <location>
        <begin position="6"/>
        <end position="25"/>
    </location>
</feature>
<keyword evidence="1" id="KW-1133">Transmembrane helix</keyword>
<protein>
    <submittedName>
        <fullName evidence="2">Putative acetyltransferase</fullName>
    </submittedName>
</protein>
<name>A0A0A8J5A8_ECOLX</name>
<proteinExistence type="predicted"/>
<dbReference type="AlphaFoldDB" id="A0A0A8J5A8"/>
<reference evidence="2" key="1">
    <citation type="journal article" date="2014" name="DNA Res.">
        <title>A complete view of the genetic diversity of the Escherichia coli O-antigen biosynthesis gene cluster.</title>
        <authorList>
            <person name="Iguchi A."/>
            <person name="Iyoda S."/>
            <person name="Kikuchi T."/>
            <person name="Ogura Y."/>
            <person name="Katsura K."/>
            <person name="Ohnishi M."/>
            <person name="Hayashi T."/>
            <person name="Thomson N.R."/>
        </authorList>
    </citation>
    <scope>NUCLEOTIDE SEQUENCE</scope>
    <source>
        <strain evidence="2">E5d</strain>
    </source>
</reference>
<keyword evidence="1" id="KW-0812">Transmembrane</keyword>
<dbReference type="GO" id="GO:0016740">
    <property type="term" value="F:transferase activity"/>
    <property type="evidence" value="ECO:0007669"/>
    <property type="project" value="UniProtKB-KW"/>
</dbReference>
<keyword evidence="1" id="KW-0472">Membrane</keyword>
<dbReference type="CDD" id="cd04647">
    <property type="entry name" value="LbH_MAT_like"/>
    <property type="match status" value="1"/>
</dbReference>
<dbReference type="InterPro" id="IPR011004">
    <property type="entry name" value="Trimer_LpxA-like_sf"/>
</dbReference>
<dbReference type="PANTHER" id="PTHR23416">
    <property type="entry name" value="SIALIC ACID SYNTHASE-RELATED"/>
    <property type="match status" value="1"/>
</dbReference>